<dbReference type="Gene3D" id="3.40.190.10">
    <property type="entry name" value="Periplasmic binding protein-like II"/>
    <property type="match status" value="2"/>
</dbReference>
<sequence>MAWRCAAGALAASLGMAMASTPSFHCPDHPIRLAFYPIGLFYTDRNGLDWDVAEELRRRSGCRFEYAVMPRARIWRELEAGRLDITLSAISTPERERIYWFLNYIQLKQYVLLSPKLPASIRSMESFIQAGEPWRWAIVRSYSTSEYYDPLIAQLAAKGRVVEVPAEDALYRLLAQNRVAGIFSTPMVYREKLREFNLDDSVRVADWDKVSAPSPRGIVFTKQTFPEPDIRQWQALVDKMNHDGTMRRLINRYMTASETETALWR</sequence>
<dbReference type="SUPFAM" id="SSF53850">
    <property type="entry name" value="Periplasmic binding protein-like II"/>
    <property type="match status" value="1"/>
</dbReference>
<evidence type="ECO:0000313" key="4">
    <source>
        <dbReference type="EMBL" id="SUX34437.1"/>
    </source>
</evidence>
<feature type="chain" id="PRO_5042692186" evidence="1">
    <location>
        <begin position="20"/>
        <end position="265"/>
    </location>
</feature>
<reference evidence="4 7" key="2">
    <citation type="submission" date="2018-06" db="EMBL/GenBank/DDBJ databases">
        <authorList>
            <consortium name="Pathogen Informatics"/>
            <person name="Doyle S."/>
        </authorList>
    </citation>
    <scope>NUCLEOTIDE SEQUENCE [LARGE SCALE GENOMIC DNA]</scope>
    <source>
        <strain evidence="4 7">NCTC8684</strain>
    </source>
</reference>
<feature type="signal peptide" evidence="1">
    <location>
        <begin position="1"/>
        <end position="19"/>
    </location>
</feature>
<dbReference type="Pfam" id="PF00497">
    <property type="entry name" value="SBP_bac_3"/>
    <property type="match status" value="1"/>
</dbReference>
<dbReference type="EMBL" id="LR134182">
    <property type="protein sequence ID" value="VEB45595.1"/>
    <property type="molecule type" value="Genomic_DNA"/>
</dbReference>
<gene>
    <name evidence="3" type="ORF">CBW21_02770</name>
    <name evidence="4" type="ORF">NCTC8684_03462</name>
    <name evidence="5" type="ORF">NCTC9695_06121</name>
</gene>
<keyword evidence="1" id="KW-0732">Signal</keyword>
<dbReference type="EMBL" id="NHOO01000002">
    <property type="protein sequence ID" value="OVE50191.1"/>
    <property type="molecule type" value="Genomic_DNA"/>
</dbReference>
<dbReference type="OMA" id="MSRARIW"/>
<dbReference type="Proteomes" id="UP000254029">
    <property type="component" value="Unassembled WGS sequence"/>
</dbReference>
<proteinExistence type="predicted"/>
<evidence type="ECO:0000259" key="2">
    <source>
        <dbReference type="Pfam" id="PF00497"/>
    </source>
</evidence>
<dbReference type="Proteomes" id="UP000275777">
    <property type="component" value="Chromosome"/>
</dbReference>
<reference evidence="5 8" key="3">
    <citation type="submission" date="2018-12" db="EMBL/GenBank/DDBJ databases">
        <authorList>
            <consortium name="Pathogen Informatics"/>
        </authorList>
    </citation>
    <scope>NUCLEOTIDE SEQUENCE [LARGE SCALE GENOMIC DNA]</scope>
    <source>
        <strain evidence="5 8">NCTC9695</strain>
    </source>
</reference>
<organism evidence="3 6">
    <name type="scientific">Chromobacterium violaceum</name>
    <dbReference type="NCBI Taxonomy" id="536"/>
    <lineage>
        <taxon>Bacteria</taxon>
        <taxon>Pseudomonadati</taxon>
        <taxon>Pseudomonadota</taxon>
        <taxon>Betaproteobacteria</taxon>
        <taxon>Neisseriales</taxon>
        <taxon>Chromobacteriaceae</taxon>
        <taxon>Chromobacterium</taxon>
    </lineage>
</organism>
<evidence type="ECO:0000313" key="8">
    <source>
        <dbReference type="Proteomes" id="UP000275777"/>
    </source>
</evidence>
<dbReference type="Proteomes" id="UP000196342">
    <property type="component" value="Unassembled WGS sequence"/>
</dbReference>
<evidence type="ECO:0000313" key="6">
    <source>
        <dbReference type="Proteomes" id="UP000196342"/>
    </source>
</evidence>
<keyword evidence="6" id="KW-1185">Reference proteome</keyword>
<evidence type="ECO:0000313" key="7">
    <source>
        <dbReference type="Proteomes" id="UP000254029"/>
    </source>
</evidence>
<protein>
    <submittedName>
        <fullName evidence="4">Bacterial extracellular solute-binding proteins, family 3</fullName>
    </submittedName>
</protein>
<feature type="domain" description="Solute-binding protein family 3/N-terminal" evidence="2">
    <location>
        <begin position="46"/>
        <end position="255"/>
    </location>
</feature>
<accession>A0A202BFS8</accession>
<name>A0A202BFS8_CHRVL</name>
<evidence type="ECO:0000313" key="5">
    <source>
        <dbReference type="EMBL" id="VEB45595.1"/>
    </source>
</evidence>
<dbReference type="InterPro" id="IPR001638">
    <property type="entry name" value="Solute-binding_3/MltF_N"/>
</dbReference>
<dbReference type="EMBL" id="UIGR01000001">
    <property type="protein sequence ID" value="SUX34437.1"/>
    <property type="molecule type" value="Genomic_DNA"/>
</dbReference>
<evidence type="ECO:0000256" key="1">
    <source>
        <dbReference type="SAM" id="SignalP"/>
    </source>
</evidence>
<reference evidence="3 6" key="1">
    <citation type="submission" date="2017-05" db="EMBL/GenBank/DDBJ databases">
        <title>Chromobacterium violaceum GHPS1 isolated from Hydrocarbon polluted soil in French Guiana display an awesome secondary metabolite arsenal and a battery of drug and heavy-metal-resistance and detoxification of xenobiotics proteins.</title>
        <authorList>
            <person name="Belbahri L."/>
        </authorList>
    </citation>
    <scope>NUCLEOTIDE SEQUENCE [LARGE SCALE GENOMIC DNA]</scope>
    <source>
        <strain evidence="3 6">GHPS1</strain>
    </source>
</reference>
<evidence type="ECO:0000313" key="3">
    <source>
        <dbReference type="EMBL" id="OVE50191.1"/>
    </source>
</evidence>
<dbReference type="AlphaFoldDB" id="A0A202BFS8"/>